<accession>A0A2M4DJ29</accession>
<name>A0A2M4DJ29_ANODA</name>
<feature type="chain" id="PRO_5014701724" evidence="1">
    <location>
        <begin position="29"/>
        <end position="109"/>
    </location>
</feature>
<proteinExistence type="predicted"/>
<reference evidence="2" key="1">
    <citation type="submission" date="2018-01" db="EMBL/GenBank/DDBJ databases">
        <title>An insight into the sialome of Amazonian anophelines.</title>
        <authorList>
            <person name="Ribeiro J.M."/>
            <person name="Scarpassa V."/>
            <person name="Calvo E."/>
        </authorList>
    </citation>
    <scope>NUCLEOTIDE SEQUENCE</scope>
</reference>
<evidence type="ECO:0000256" key="1">
    <source>
        <dbReference type="SAM" id="SignalP"/>
    </source>
</evidence>
<feature type="signal peptide" evidence="1">
    <location>
        <begin position="1"/>
        <end position="28"/>
    </location>
</feature>
<sequence>MYFSSSFTFVSSTCSLIVLLSICVSSSAMISRSVNPLSMESFRSVSILRTRSSRSAICAVSSFICCSADSNFADTVTLSFANLSFSRMAPRSRSISFTNSSRSCSRSAA</sequence>
<dbReference type="AlphaFoldDB" id="A0A2M4DJ29"/>
<protein>
    <submittedName>
        <fullName evidence="2">Putative secreted protein</fullName>
    </submittedName>
</protein>
<dbReference type="EMBL" id="GGFL01013366">
    <property type="protein sequence ID" value="MBW77544.1"/>
    <property type="molecule type" value="Transcribed_RNA"/>
</dbReference>
<evidence type="ECO:0000313" key="2">
    <source>
        <dbReference type="EMBL" id="MBW77544.1"/>
    </source>
</evidence>
<organism evidence="2">
    <name type="scientific">Anopheles darlingi</name>
    <name type="common">Mosquito</name>
    <dbReference type="NCBI Taxonomy" id="43151"/>
    <lineage>
        <taxon>Eukaryota</taxon>
        <taxon>Metazoa</taxon>
        <taxon>Ecdysozoa</taxon>
        <taxon>Arthropoda</taxon>
        <taxon>Hexapoda</taxon>
        <taxon>Insecta</taxon>
        <taxon>Pterygota</taxon>
        <taxon>Neoptera</taxon>
        <taxon>Endopterygota</taxon>
        <taxon>Diptera</taxon>
        <taxon>Nematocera</taxon>
        <taxon>Culicoidea</taxon>
        <taxon>Culicidae</taxon>
        <taxon>Anophelinae</taxon>
        <taxon>Anopheles</taxon>
    </lineage>
</organism>
<keyword evidence="1" id="KW-0732">Signal</keyword>